<organism evidence="1 2">
    <name type="scientific">Paludifilum halophilum</name>
    <dbReference type="NCBI Taxonomy" id="1642702"/>
    <lineage>
        <taxon>Bacteria</taxon>
        <taxon>Bacillati</taxon>
        <taxon>Bacillota</taxon>
        <taxon>Bacilli</taxon>
        <taxon>Bacillales</taxon>
        <taxon>Thermoactinomycetaceae</taxon>
        <taxon>Paludifilum</taxon>
    </lineage>
</organism>
<sequence length="379" mass="44426">MNFADLLTYADIETLKRMADHYDCGNDFHSKNGLISSLLHHLGKPSRLKGEVESLHPAEFRFLQQLCFDSREVFSREELIGKGRAALEGDGDHPRRLVLLGCKKGWLFPGVSHRDKSLFQVPRDLRRRFLELLSEKYAGTASAEQQPVAYRNEEGLMQEDLHRFLFYLCQHEVRLTSEGGIYRQQQRQIFKALHVAEEPVPKKGWRFGFGRRYHLYPDRFSLLYDYAFYRGYILEDEMDGILRLSEAGAGKIENKDPDEGKEIYRFWLRLYKKPIRHIALLVKWIDLLCRNVWQEANRVETVVRQWLEPYYYESEADLFQRTIKMMVHLGLLRIGEGEDRCRLLRMNHQGHIWVSGVAGFAEKSLENQYSEPVGGKLVP</sequence>
<gene>
    <name evidence="1" type="ORF">CHM34_01520</name>
</gene>
<protein>
    <recommendedName>
        <fullName evidence="3">Helicase XPB/Ssl2 N-terminal domain-containing protein</fullName>
    </recommendedName>
</protein>
<evidence type="ECO:0000313" key="1">
    <source>
        <dbReference type="EMBL" id="OYD09708.1"/>
    </source>
</evidence>
<name>A0A235BBL9_9BACL</name>
<reference evidence="1 2" key="1">
    <citation type="submission" date="2017-07" db="EMBL/GenBank/DDBJ databases">
        <title>The genome sequence of Paludifilum halophilum highlights mechanisms for microbial adaptation to high salt environemnts.</title>
        <authorList>
            <person name="Belbahri L."/>
        </authorList>
    </citation>
    <scope>NUCLEOTIDE SEQUENCE [LARGE SCALE GENOMIC DNA]</scope>
    <source>
        <strain evidence="1 2">DSM 102817</strain>
    </source>
</reference>
<proteinExistence type="predicted"/>
<evidence type="ECO:0000313" key="2">
    <source>
        <dbReference type="Proteomes" id="UP000215459"/>
    </source>
</evidence>
<dbReference type="EMBL" id="NOWF01000001">
    <property type="protein sequence ID" value="OYD09708.1"/>
    <property type="molecule type" value="Genomic_DNA"/>
</dbReference>
<dbReference type="AlphaFoldDB" id="A0A235BBL9"/>
<dbReference type="OrthoDB" id="2369695at2"/>
<evidence type="ECO:0008006" key="3">
    <source>
        <dbReference type="Google" id="ProtNLM"/>
    </source>
</evidence>
<accession>A0A235BBL9</accession>
<dbReference type="Proteomes" id="UP000215459">
    <property type="component" value="Unassembled WGS sequence"/>
</dbReference>
<keyword evidence="2" id="KW-1185">Reference proteome</keyword>
<dbReference type="RefSeq" id="WP_094262809.1">
    <property type="nucleotide sequence ID" value="NZ_NOWF01000001.1"/>
</dbReference>
<comment type="caution">
    <text evidence="1">The sequence shown here is derived from an EMBL/GenBank/DDBJ whole genome shotgun (WGS) entry which is preliminary data.</text>
</comment>